<name>A0A1Y1ZGH5_9PLEO</name>
<proteinExistence type="predicted"/>
<dbReference type="EMBL" id="MCFA01000087">
    <property type="protein sequence ID" value="ORY09360.1"/>
    <property type="molecule type" value="Genomic_DNA"/>
</dbReference>
<comment type="caution">
    <text evidence="1">The sequence shown here is derived from an EMBL/GenBank/DDBJ whole genome shotgun (WGS) entry which is preliminary data.</text>
</comment>
<evidence type="ECO:0000313" key="1">
    <source>
        <dbReference type="EMBL" id="ORY09360.1"/>
    </source>
</evidence>
<protein>
    <submittedName>
        <fullName evidence="1">Uncharacterized protein</fullName>
    </submittedName>
</protein>
<dbReference type="Proteomes" id="UP000193144">
    <property type="component" value="Unassembled WGS sequence"/>
</dbReference>
<keyword evidence="2" id="KW-1185">Reference proteome</keyword>
<reference evidence="1 2" key="1">
    <citation type="submission" date="2016-07" db="EMBL/GenBank/DDBJ databases">
        <title>Pervasive Adenine N6-methylation of Active Genes in Fungi.</title>
        <authorList>
            <consortium name="DOE Joint Genome Institute"/>
            <person name="Mondo S.J."/>
            <person name="Dannebaum R.O."/>
            <person name="Kuo R.C."/>
            <person name="Labutti K."/>
            <person name="Haridas S."/>
            <person name="Kuo A."/>
            <person name="Salamov A."/>
            <person name="Ahrendt S.R."/>
            <person name="Lipzen A."/>
            <person name="Sullivan W."/>
            <person name="Andreopoulos W.B."/>
            <person name="Clum A."/>
            <person name="Lindquist E."/>
            <person name="Daum C."/>
            <person name="Ramamoorthy G.K."/>
            <person name="Gryganskyi A."/>
            <person name="Culley D."/>
            <person name="Magnuson J.K."/>
            <person name="James T.Y."/>
            <person name="O'Malley M.A."/>
            <person name="Stajich J.E."/>
            <person name="Spatafora J.W."/>
            <person name="Visel A."/>
            <person name="Grigoriev I.V."/>
        </authorList>
    </citation>
    <scope>NUCLEOTIDE SEQUENCE [LARGE SCALE GENOMIC DNA]</scope>
    <source>
        <strain evidence="1 2">CBS 115471</strain>
    </source>
</reference>
<evidence type="ECO:0000313" key="2">
    <source>
        <dbReference type="Proteomes" id="UP000193144"/>
    </source>
</evidence>
<sequence length="144" mass="15969">MNQIYMHDAARALIAGLPFPISHQHIADNIPRFTSTLCHNYGTSRNVASLCPALSSGEPSLRAQAHTRTRTILRDHSVSDIARVRQFPDEPPALSCRDLCAQQLATFGTPTLHAIRHRQRPALSLRGFCLTFSNTGCRNTAEQH</sequence>
<accession>A0A1Y1ZGH5</accession>
<dbReference type="AlphaFoldDB" id="A0A1Y1ZGH5"/>
<gene>
    <name evidence="1" type="ORF">BCR34DRAFT_568506</name>
</gene>
<organism evidence="1 2">
    <name type="scientific">Clohesyomyces aquaticus</name>
    <dbReference type="NCBI Taxonomy" id="1231657"/>
    <lineage>
        <taxon>Eukaryota</taxon>
        <taxon>Fungi</taxon>
        <taxon>Dikarya</taxon>
        <taxon>Ascomycota</taxon>
        <taxon>Pezizomycotina</taxon>
        <taxon>Dothideomycetes</taxon>
        <taxon>Pleosporomycetidae</taxon>
        <taxon>Pleosporales</taxon>
        <taxon>Lindgomycetaceae</taxon>
        <taxon>Clohesyomyces</taxon>
    </lineage>
</organism>